<dbReference type="OrthoDB" id="6239681at2759"/>
<dbReference type="EMBL" id="UYRU01061462">
    <property type="protein sequence ID" value="VDN15111.1"/>
    <property type="molecule type" value="Genomic_DNA"/>
</dbReference>
<dbReference type="AlphaFoldDB" id="A0A3P7MB27"/>
<organism evidence="1 2">
    <name type="scientific">Dibothriocephalus latus</name>
    <name type="common">Fish tapeworm</name>
    <name type="synonym">Diphyllobothrium latum</name>
    <dbReference type="NCBI Taxonomy" id="60516"/>
    <lineage>
        <taxon>Eukaryota</taxon>
        <taxon>Metazoa</taxon>
        <taxon>Spiralia</taxon>
        <taxon>Lophotrochozoa</taxon>
        <taxon>Platyhelminthes</taxon>
        <taxon>Cestoda</taxon>
        <taxon>Eucestoda</taxon>
        <taxon>Diphyllobothriidea</taxon>
        <taxon>Diphyllobothriidae</taxon>
        <taxon>Dibothriocephalus</taxon>
    </lineage>
</organism>
<evidence type="ECO:0000313" key="2">
    <source>
        <dbReference type="Proteomes" id="UP000281553"/>
    </source>
</evidence>
<keyword evidence="2" id="KW-1185">Reference proteome</keyword>
<name>A0A3P7MB27_DIBLA</name>
<reference evidence="1 2" key="1">
    <citation type="submission" date="2018-11" db="EMBL/GenBank/DDBJ databases">
        <authorList>
            <consortium name="Pathogen Informatics"/>
        </authorList>
    </citation>
    <scope>NUCLEOTIDE SEQUENCE [LARGE SCALE GENOMIC DNA]</scope>
</reference>
<accession>A0A3P7MB27</accession>
<sequence>MQLDESQKDNLTSLLIEVLNGRQIALLMLGMPLQSWSEVYVILRPIAQDLSSSSNK</sequence>
<dbReference type="Proteomes" id="UP000281553">
    <property type="component" value="Unassembled WGS sequence"/>
</dbReference>
<proteinExistence type="predicted"/>
<evidence type="ECO:0000313" key="1">
    <source>
        <dbReference type="EMBL" id="VDN15111.1"/>
    </source>
</evidence>
<gene>
    <name evidence="1" type="ORF">DILT_LOCUS10942</name>
</gene>
<protein>
    <submittedName>
        <fullName evidence="1">Uncharacterized protein</fullName>
    </submittedName>
</protein>